<evidence type="ECO:0000259" key="4">
    <source>
        <dbReference type="PROSITE" id="PS50002"/>
    </source>
</evidence>
<organism evidence="5 6">
    <name type="scientific">Coregonus suidteri</name>
    <dbReference type="NCBI Taxonomy" id="861788"/>
    <lineage>
        <taxon>Eukaryota</taxon>
        <taxon>Metazoa</taxon>
        <taxon>Chordata</taxon>
        <taxon>Craniata</taxon>
        <taxon>Vertebrata</taxon>
        <taxon>Euteleostomi</taxon>
        <taxon>Actinopterygii</taxon>
        <taxon>Neopterygii</taxon>
        <taxon>Teleostei</taxon>
        <taxon>Protacanthopterygii</taxon>
        <taxon>Salmoniformes</taxon>
        <taxon>Salmonidae</taxon>
        <taxon>Coregoninae</taxon>
        <taxon>Coregonus</taxon>
    </lineage>
</organism>
<sequence length="112" mass="12731">MAVEGFQFRTLYVYNKDWEEDLDLQSGDILTVSKTSLMSLALKDGDEEHPERLGWIIGVNERTKQRGDFPGTYVQYVGPVKMYVAPDQPRQQRPLPAAPRPQTPSTARDFSS</sequence>
<feature type="compositionally biased region" description="Low complexity" evidence="3">
    <location>
        <begin position="85"/>
        <end position="95"/>
    </location>
</feature>
<proteinExistence type="predicted"/>
<accession>A0AAN8LQS2</accession>
<evidence type="ECO:0000313" key="5">
    <source>
        <dbReference type="EMBL" id="KAK6314349.1"/>
    </source>
</evidence>
<protein>
    <recommendedName>
        <fullName evidence="4">SH3 domain-containing protein</fullName>
    </recommendedName>
</protein>
<evidence type="ECO:0000256" key="1">
    <source>
        <dbReference type="ARBA" id="ARBA00022443"/>
    </source>
</evidence>
<evidence type="ECO:0000256" key="3">
    <source>
        <dbReference type="SAM" id="MobiDB-lite"/>
    </source>
</evidence>
<keyword evidence="1 2" id="KW-0728">SH3 domain</keyword>
<dbReference type="InterPro" id="IPR036028">
    <property type="entry name" value="SH3-like_dom_sf"/>
</dbReference>
<evidence type="ECO:0000256" key="2">
    <source>
        <dbReference type="PROSITE-ProRule" id="PRU00192"/>
    </source>
</evidence>
<dbReference type="PROSITE" id="PS50002">
    <property type="entry name" value="SH3"/>
    <property type="match status" value="1"/>
</dbReference>
<dbReference type="EMBL" id="JAGTTL010000013">
    <property type="protein sequence ID" value="KAK6314349.1"/>
    <property type="molecule type" value="Genomic_DNA"/>
</dbReference>
<gene>
    <name evidence="5" type="ORF">J4Q44_G00158080</name>
</gene>
<dbReference type="Gene3D" id="2.30.30.40">
    <property type="entry name" value="SH3 Domains"/>
    <property type="match status" value="1"/>
</dbReference>
<feature type="domain" description="SH3" evidence="4">
    <location>
        <begin position="3"/>
        <end position="79"/>
    </location>
</feature>
<evidence type="ECO:0000313" key="6">
    <source>
        <dbReference type="Proteomes" id="UP001356427"/>
    </source>
</evidence>
<dbReference type="SUPFAM" id="SSF50044">
    <property type="entry name" value="SH3-domain"/>
    <property type="match status" value="1"/>
</dbReference>
<dbReference type="FunFam" id="2.30.30.40:FF:000075">
    <property type="entry name" value="phosphatidylinositol 3-kinase regulatory subunit alpha"/>
    <property type="match status" value="1"/>
</dbReference>
<comment type="caution">
    <text evidence="5">The sequence shown here is derived from an EMBL/GenBank/DDBJ whole genome shotgun (WGS) entry which is preliminary data.</text>
</comment>
<dbReference type="AlphaFoldDB" id="A0AAN8LQS2"/>
<dbReference type="InterPro" id="IPR001452">
    <property type="entry name" value="SH3_domain"/>
</dbReference>
<dbReference type="SMART" id="SM00326">
    <property type="entry name" value="SH3"/>
    <property type="match status" value="1"/>
</dbReference>
<dbReference type="Proteomes" id="UP001356427">
    <property type="component" value="Unassembled WGS sequence"/>
</dbReference>
<reference evidence="5 6" key="1">
    <citation type="submission" date="2021-04" db="EMBL/GenBank/DDBJ databases">
        <authorList>
            <person name="De Guttry C."/>
            <person name="Zahm M."/>
            <person name="Klopp C."/>
            <person name="Cabau C."/>
            <person name="Louis A."/>
            <person name="Berthelot C."/>
            <person name="Parey E."/>
            <person name="Roest Crollius H."/>
            <person name="Montfort J."/>
            <person name="Robinson-Rechavi M."/>
            <person name="Bucao C."/>
            <person name="Bouchez O."/>
            <person name="Gislard M."/>
            <person name="Lluch J."/>
            <person name="Milhes M."/>
            <person name="Lampietro C."/>
            <person name="Lopez Roques C."/>
            <person name="Donnadieu C."/>
            <person name="Braasch I."/>
            <person name="Desvignes T."/>
            <person name="Postlethwait J."/>
            <person name="Bobe J."/>
            <person name="Wedekind C."/>
            <person name="Guiguen Y."/>
        </authorList>
    </citation>
    <scope>NUCLEOTIDE SEQUENCE [LARGE SCALE GENOMIC DNA]</scope>
    <source>
        <strain evidence="5">Cs_M1</strain>
        <tissue evidence="5">Blood</tissue>
    </source>
</reference>
<name>A0AAN8LQS2_9TELE</name>
<keyword evidence="6" id="KW-1185">Reference proteome</keyword>
<feature type="region of interest" description="Disordered" evidence="3">
    <location>
        <begin position="85"/>
        <end position="112"/>
    </location>
</feature>